<dbReference type="Proteomes" id="UP001597568">
    <property type="component" value="Unassembled WGS sequence"/>
</dbReference>
<keyword evidence="3" id="KW-1185">Reference proteome</keyword>
<dbReference type="Gene3D" id="1.10.260.40">
    <property type="entry name" value="lambda repressor-like DNA-binding domains"/>
    <property type="match status" value="1"/>
</dbReference>
<evidence type="ECO:0000313" key="3">
    <source>
        <dbReference type="Proteomes" id="UP001597568"/>
    </source>
</evidence>
<dbReference type="InterPro" id="IPR001387">
    <property type="entry name" value="Cro/C1-type_HTH"/>
</dbReference>
<reference evidence="3" key="1">
    <citation type="journal article" date="2019" name="Int. J. Syst. Evol. Microbiol.">
        <title>The Global Catalogue of Microorganisms (GCM) 10K type strain sequencing project: providing services to taxonomists for standard genome sequencing and annotation.</title>
        <authorList>
            <consortium name="The Broad Institute Genomics Platform"/>
            <consortium name="The Broad Institute Genome Sequencing Center for Infectious Disease"/>
            <person name="Wu L."/>
            <person name="Ma J."/>
        </authorList>
    </citation>
    <scope>NUCLEOTIDE SEQUENCE [LARGE SCALE GENOMIC DNA]</scope>
    <source>
        <strain evidence="3">KCTC 33522</strain>
    </source>
</reference>
<dbReference type="PROSITE" id="PS50943">
    <property type="entry name" value="HTH_CROC1"/>
    <property type="match status" value="1"/>
</dbReference>
<proteinExistence type="predicted"/>
<dbReference type="SMART" id="SM00530">
    <property type="entry name" value="HTH_XRE"/>
    <property type="match status" value="1"/>
</dbReference>
<name>A0ABW5Y200_9BACL</name>
<dbReference type="SUPFAM" id="SSF47413">
    <property type="entry name" value="lambda repressor-like DNA-binding domains"/>
    <property type="match status" value="1"/>
</dbReference>
<accession>A0ABW5Y200</accession>
<dbReference type="EMBL" id="JBHUOR010000095">
    <property type="protein sequence ID" value="MFD2869060.1"/>
    <property type="molecule type" value="Genomic_DNA"/>
</dbReference>
<evidence type="ECO:0000259" key="1">
    <source>
        <dbReference type="PROSITE" id="PS50943"/>
    </source>
</evidence>
<organism evidence="2 3">
    <name type="scientific">Kurthia populi</name>
    <dbReference type="NCBI Taxonomy" id="1562132"/>
    <lineage>
        <taxon>Bacteria</taxon>
        <taxon>Bacillati</taxon>
        <taxon>Bacillota</taxon>
        <taxon>Bacilli</taxon>
        <taxon>Bacillales</taxon>
        <taxon>Caryophanaceae</taxon>
        <taxon>Kurthia</taxon>
    </lineage>
</organism>
<evidence type="ECO:0000313" key="2">
    <source>
        <dbReference type="EMBL" id="MFD2869060.1"/>
    </source>
</evidence>
<dbReference type="RefSeq" id="WP_380147894.1">
    <property type="nucleotide sequence ID" value="NZ_JBHUOR010000095.1"/>
</dbReference>
<dbReference type="CDD" id="cd00093">
    <property type="entry name" value="HTH_XRE"/>
    <property type="match status" value="1"/>
</dbReference>
<comment type="caution">
    <text evidence="2">The sequence shown here is derived from an EMBL/GenBank/DDBJ whole genome shotgun (WGS) entry which is preliminary data.</text>
</comment>
<feature type="domain" description="HTH cro/C1-type" evidence="1">
    <location>
        <begin position="6"/>
        <end position="62"/>
    </location>
</feature>
<dbReference type="InterPro" id="IPR010982">
    <property type="entry name" value="Lambda_DNA-bd_dom_sf"/>
</dbReference>
<protein>
    <submittedName>
        <fullName evidence="2">Helix-turn-helix domain-containing protein</fullName>
    </submittedName>
</protein>
<sequence>MINIKLKQLLKEKGMTQKELSEKTGLYPTIISEMVRNTRTTINKEHLEAVMKVLGVTDISEIIEYKA</sequence>
<gene>
    <name evidence="2" type="ORF">ACFSY7_11205</name>
</gene>
<dbReference type="Pfam" id="PF13443">
    <property type="entry name" value="HTH_26"/>
    <property type="match status" value="1"/>
</dbReference>